<dbReference type="EMBL" id="DSLA01000127">
    <property type="protein sequence ID" value="HEH36054.1"/>
    <property type="molecule type" value="Genomic_DNA"/>
</dbReference>
<sequence length="78" mass="8749">MPEDLQLVESPAIMNAATGPAMQRLTRIDIRNWLALLVRGKRYSIMMKGSMSTSPLIRKNLIIAVRFERISPIARAPA</sequence>
<name>A0A7J2TLL0_ARCFL</name>
<protein>
    <submittedName>
        <fullName evidence="1">Uncharacterized protein</fullName>
    </submittedName>
</protein>
<reference evidence="1" key="1">
    <citation type="journal article" date="2020" name="mSystems">
        <title>Genome- and Community-Level Interaction Insights into Carbon Utilization and Element Cycling Functions of Hydrothermarchaeota in Hydrothermal Sediment.</title>
        <authorList>
            <person name="Zhou Z."/>
            <person name="Liu Y."/>
            <person name="Xu W."/>
            <person name="Pan J."/>
            <person name="Luo Z.H."/>
            <person name="Li M."/>
        </authorList>
    </citation>
    <scope>NUCLEOTIDE SEQUENCE [LARGE SCALE GENOMIC DNA]</scope>
    <source>
        <strain evidence="1">SpSt-26</strain>
    </source>
</reference>
<gene>
    <name evidence="1" type="ORF">ENP88_07990</name>
</gene>
<evidence type="ECO:0000313" key="1">
    <source>
        <dbReference type="EMBL" id="HEH36054.1"/>
    </source>
</evidence>
<comment type="caution">
    <text evidence="1">The sequence shown here is derived from an EMBL/GenBank/DDBJ whole genome shotgun (WGS) entry which is preliminary data.</text>
</comment>
<accession>A0A7J2TLL0</accession>
<proteinExistence type="predicted"/>
<dbReference type="AlphaFoldDB" id="A0A7J2TLL0"/>
<organism evidence="1">
    <name type="scientific">Archaeoglobus fulgidus</name>
    <dbReference type="NCBI Taxonomy" id="2234"/>
    <lineage>
        <taxon>Archaea</taxon>
        <taxon>Methanobacteriati</taxon>
        <taxon>Methanobacteriota</taxon>
        <taxon>Archaeoglobi</taxon>
        <taxon>Archaeoglobales</taxon>
        <taxon>Archaeoglobaceae</taxon>
        <taxon>Archaeoglobus</taxon>
    </lineage>
</organism>